<dbReference type="InterPro" id="IPR011042">
    <property type="entry name" value="6-blade_b-propeller_TolB-like"/>
</dbReference>
<feature type="compositionally biased region" description="Polar residues" evidence="2">
    <location>
        <begin position="598"/>
        <end position="610"/>
    </location>
</feature>
<dbReference type="SUPFAM" id="SSF48452">
    <property type="entry name" value="TPR-like"/>
    <property type="match status" value="1"/>
</dbReference>
<name>A0ABX1WWI6_9BACT</name>
<evidence type="ECO:0000256" key="2">
    <source>
        <dbReference type="SAM" id="MobiDB-lite"/>
    </source>
</evidence>
<dbReference type="SUPFAM" id="SSF82171">
    <property type="entry name" value="DPP6 N-terminal domain-like"/>
    <property type="match status" value="1"/>
</dbReference>
<keyword evidence="4" id="KW-1185">Reference proteome</keyword>
<dbReference type="PANTHER" id="PTHR36842:SF1">
    <property type="entry name" value="PROTEIN TOLB"/>
    <property type="match status" value="1"/>
</dbReference>
<reference evidence="3 4" key="1">
    <citation type="submission" date="2018-12" db="EMBL/GenBank/DDBJ databases">
        <title>Marinifilum JC070 sp. nov., a marine bacterium isolated from Yongle Blue Hole in the South China Sea.</title>
        <authorList>
            <person name="Fu T."/>
        </authorList>
    </citation>
    <scope>NUCLEOTIDE SEQUENCE [LARGE SCALE GENOMIC DNA]</scope>
    <source>
        <strain evidence="3 4">JC070</strain>
    </source>
</reference>
<dbReference type="PANTHER" id="PTHR36842">
    <property type="entry name" value="PROTEIN TOLB HOMOLOG"/>
    <property type="match status" value="1"/>
</dbReference>
<evidence type="ECO:0000256" key="1">
    <source>
        <dbReference type="ARBA" id="ARBA00009820"/>
    </source>
</evidence>
<protein>
    <recommendedName>
        <fullName evidence="5">SPOR domain-containing protein</fullName>
    </recommendedName>
</protein>
<dbReference type="SUPFAM" id="SSF49464">
    <property type="entry name" value="Carboxypeptidase regulatory domain-like"/>
    <property type="match status" value="1"/>
</dbReference>
<dbReference type="EMBL" id="RZNH01000015">
    <property type="protein sequence ID" value="NOU60245.1"/>
    <property type="molecule type" value="Genomic_DNA"/>
</dbReference>
<sequence>MVILSIYIGICSPYSLNASPKKQKIKDRRKYQIAEKFLANGNYSKAAGIYKELLEQASRNADLNFKLGLCYLNIVSEKDKSVGLLEKSIQYTSSKNNVPMDVYYNLAKAYHTNYQFREALKVYKDLLQIISPQNTAFRNEIQREIKMCKNGLDLVKNPVNISIINLGNKINTEYAEHSPGVTADESTMVFTSRRNGTGSKLDIDGQYFEDIYISNKVNGIWTEPKGISKLNTIDHDASISISADGQELYIYKAGFLSRKESEGGDIYVSKLQGNEWSEPKKLGPSINSKSKESHISISADGRTIYFSSDRPGGYGGMDVYTVSKLPNGKWGKAKNLGPAINTEYNDDAPFIHPDGKTLYFSSAGHKTMGGLDIFKSINIKGRWTTPVNIGYPINSTDDDIYYTPTPDGKRAYFASYRTGSVGRTDIFLIKTPDADQVGLFVLKGKIVTTSGEPVGGAKITVSRNGKTIGIYTPNTASGKFLFIIDAGKKYDIEIVAEGFRTLRTILNIPPEFANKENHSIITLLPLTLRTKDEPDYPQSIDLIDFEESKLNQVGSLEGTKDSIPGDKKFEEPVLPETPVKEVQKDSTISAVDSKATGELNQSNNAGNLKDSNAVRKDIPPAKTTGDSQITLPPKNVVTPKVLPKVSVPDKVTELAKVDKAIQKEMEKKPVVKEDQTAQKESTLKGKSSDVRAIESGDLAFTLDLGNFNSPRPELFEELDGVIETKGPDNKYRYTYGKFKDYTEASKAQKVIAKKGFKSPTIKILSNDKLIKEKTGGEIYYTIQIMALKIPIEEEFFDNLDNVKVFVGEDGLTRFTYRKFKSFDEAVKVMNQLIRMGYWDAFIRTVIHDELLYSGLKYSGSSSYTIQVMALRYPKPLSYFKDLGDVSVFVDQTGLYRYTYGSYKTKNEAIRNLGTVLKNGYWDSFVRKSLRGERLPSNESMEKENYYTIQVMALKNARPLNYFDNLGKDNLSLHNGKDGLSRYTYQKFSNQAQAKSRLSTVIKKGYLDAFTREIKWYNEH</sequence>
<proteinExistence type="inferred from homology"/>
<dbReference type="InterPro" id="IPR011990">
    <property type="entry name" value="TPR-like_helical_dom_sf"/>
</dbReference>
<feature type="region of interest" description="Disordered" evidence="2">
    <location>
        <begin position="556"/>
        <end position="614"/>
    </location>
</feature>
<evidence type="ECO:0000313" key="3">
    <source>
        <dbReference type="EMBL" id="NOU60245.1"/>
    </source>
</evidence>
<organism evidence="3 4">
    <name type="scientific">Marinifilum caeruleilacunae</name>
    <dbReference type="NCBI Taxonomy" id="2499076"/>
    <lineage>
        <taxon>Bacteria</taxon>
        <taxon>Pseudomonadati</taxon>
        <taxon>Bacteroidota</taxon>
        <taxon>Bacteroidia</taxon>
        <taxon>Marinilabiliales</taxon>
        <taxon>Marinifilaceae</taxon>
    </lineage>
</organism>
<feature type="region of interest" description="Disordered" evidence="2">
    <location>
        <begin position="668"/>
        <end position="688"/>
    </location>
</feature>
<dbReference type="InterPro" id="IPR011659">
    <property type="entry name" value="WD40"/>
</dbReference>
<comment type="similarity">
    <text evidence="1">Belongs to the TolB family.</text>
</comment>
<gene>
    <name evidence="3" type="ORF">ELS83_10435</name>
</gene>
<accession>A0ABX1WWI6</accession>
<evidence type="ECO:0008006" key="5">
    <source>
        <dbReference type="Google" id="ProtNLM"/>
    </source>
</evidence>
<dbReference type="Gene3D" id="1.25.40.10">
    <property type="entry name" value="Tetratricopeptide repeat domain"/>
    <property type="match status" value="1"/>
</dbReference>
<comment type="caution">
    <text evidence="3">The sequence shown here is derived from an EMBL/GenBank/DDBJ whole genome shotgun (WGS) entry which is preliminary data.</text>
</comment>
<feature type="compositionally biased region" description="Basic and acidic residues" evidence="2">
    <location>
        <begin position="558"/>
        <end position="571"/>
    </location>
</feature>
<dbReference type="Pfam" id="PF07676">
    <property type="entry name" value="PD40"/>
    <property type="match status" value="4"/>
</dbReference>
<dbReference type="Gene3D" id="2.120.10.30">
    <property type="entry name" value="TolB, C-terminal domain"/>
    <property type="match status" value="1"/>
</dbReference>
<evidence type="ECO:0000313" key="4">
    <source>
        <dbReference type="Proteomes" id="UP000732105"/>
    </source>
</evidence>
<dbReference type="InterPro" id="IPR008969">
    <property type="entry name" value="CarboxyPept-like_regulatory"/>
</dbReference>
<dbReference type="Proteomes" id="UP000732105">
    <property type="component" value="Unassembled WGS sequence"/>
</dbReference>
<dbReference type="RefSeq" id="WP_171595532.1">
    <property type="nucleotide sequence ID" value="NZ_RZNH01000015.1"/>
</dbReference>